<name>A0A7T4PBH3_9ACTN</name>
<reference evidence="1 2" key="1">
    <citation type="submission" date="2020-12" db="EMBL/GenBank/DDBJ databases">
        <title>Identification and biosynthesis of polyene macrolides produced by Streptomyces alfalfae Men-myco-93-63.</title>
        <authorList>
            <person name="Liu D."/>
            <person name="Li Y."/>
            <person name="Liu L."/>
            <person name="Han X."/>
            <person name="Shen F."/>
        </authorList>
    </citation>
    <scope>NUCLEOTIDE SEQUENCE [LARGE SCALE GENOMIC DNA]</scope>
    <source>
        <strain evidence="1 2">Men-myco-93-63</strain>
    </source>
</reference>
<organism evidence="1 2">
    <name type="scientific">Streptomyces alfalfae</name>
    <dbReference type="NCBI Taxonomy" id="1642299"/>
    <lineage>
        <taxon>Bacteria</taxon>
        <taxon>Bacillati</taxon>
        <taxon>Actinomycetota</taxon>
        <taxon>Actinomycetes</taxon>
        <taxon>Kitasatosporales</taxon>
        <taxon>Streptomycetaceae</taxon>
        <taxon>Streptomyces</taxon>
    </lineage>
</organism>
<sequence length="57" mass="6296">MWWWTGSTAGDSPQKALKAGALGRRVTVTGVTGVGFVFRPQPTICLLWHWGKRRRGG</sequence>
<dbReference type="EMBL" id="CP065959">
    <property type="protein sequence ID" value="QQC87191.1"/>
    <property type="molecule type" value="Genomic_DNA"/>
</dbReference>
<dbReference type="RefSeq" id="WP_162933611.1">
    <property type="nucleotide sequence ID" value="NZ_CP015588.1"/>
</dbReference>
<accession>A0A7T4PBH3</accession>
<evidence type="ECO:0000313" key="2">
    <source>
        <dbReference type="Proteomes" id="UP000596130"/>
    </source>
</evidence>
<proteinExistence type="predicted"/>
<protein>
    <submittedName>
        <fullName evidence="1">Uncharacterized protein</fullName>
    </submittedName>
</protein>
<evidence type="ECO:0000313" key="1">
    <source>
        <dbReference type="EMBL" id="QQC87191.1"/>
    </source>
</evidence>
<dbReference type="AlphaFoldDB" id="A0A7T4PBH3"/>
<gene>
    <name evidence="1" type="ORF">I8755_01205</name>
</gene>
<dbReference type="Proteomes" id="UP000596130">
    <property type="component" value="Chromosome"/>
</dbReference>